<reference evidence="3" key="1">
    <citation type="submission" date="2022-11" db="UniProtKB">
        <authorList>
            <consortium name="WormBaseParasite"/>
        </authorList>
    </citation>
    <scope>IDENTIFICATION</scope>
</reference>
<dbReference type="AlphaFoldDB" id="A0A914VRB1"/>
<proteinExistence type="predicted"/>
<name>A0A914VRB1_9BILA</name>
<sequence length="172" mass="19146">MLTAAAIVCVYMKSRRTNDDDSVGGGGRSLVGARAVVRKQLGEHAPTMNQMSGCDPDRVGRATTRYYRDAPALSLVRRPPLGLERRYLRQRLGERGLLAPPRWKEVKKCAPPRRPPRESPLLSQKKRRRRRLSGINHDPGQRAIANSGARKPAALPRFSRHVGGQLRPSADN</sequence>
<keyword evidence="2" id="KW-1185">Reference proteome</keyword>
<evidence type="ECO:0000313" key="3">
    <source>
        <dbReference type="WBParaSite" id="PSAMB.scaffold2276size24175.g17148.t1"/>
    </source>
</evidence>
<dbReference type="Proteomes" id="UP000887566">
    <property type="component" value="Unplaced"/>
</dbReference>
<evidence type="ECO:0000313" key="2">
    <source>
        <dbReference type="Proteomes" id="UP000887566"/>
    </source>
</evidence>
<evidence type="ECO:0000256" key="1">
    <source>
        <dbReference type="SAM" id="MobiDB-lite"/>
    </source>
</evidence>
<organism evidence="2 3">
    <name type="scientific">Plectus sambesii</name>
    <dbReference type="NCBI Taxonomy" id="2011161"/>
    <lineage>
        <taxon>Eukaryota</taxon>
        <taxon>Metazoa</taxon>
        <taxon>Ecdysozoa</taxon>
        <taxon>Nematoda</taxon>
        <taxon>Chromadorea</taxon>
        <taxon>Plectida</taxon>
        <taxon>Plectina</taxon>
        <taxon>Plectoidea</taxon>
        <taxon>Plectidae</taxon>
        <taxon>Plectus</taxon>
    </lineage>
</organism>
<protein>
    <submittedName>
        <fullName evidence="3">Uncharacterized protein</fullName>
    </submittedName>
</protein>
<accession>A0A914VRB1</accession>
<dbReference type="WBParaSite" id="PSAMB.scaffold2276size24175.g17148.t1">
    <property type="protein sequence ID" value="PSAMB.scaffold2276size24175.g17148.t1"/>
    <property type="gene ID" value="PSAMB.scaffold2276size24175.g17148"/>
</dbReference>
<feature type="region of interest" description="Disordered" evidence="1">
    <location>
        <begin position="99"/>
        <end position="172"/>
    </location>
</feature>